<dbReference type="InterPro" id="IPR017871">
    <property type="entry name" value="ABC_transporter-like_CS"/>
</dbReference>
<dbReference type="Gene3D" id="3.40.50.300">
    <property type="entry name" value="P-loop containing nucleotide triphosphate hydrolases"/>
    <property type="match status" value="1"/>
</dbReference>
<keyword evidence="4" id="KW-1003">Cell membrane</keyword>
<evidence type="ECO:0000256" key="6">
    <source>
        <dbReference type="ARBA" id="ARBA00022840"/>
    </source>
</evidence>
<dbReference type="PROSITE" id="PS50893">
    <property type="entry name" value="ABC_TRANSPORTER_2"/>
    <property type="match status" value="1"/>
</dbReference>
<feature type="domain" description="ABC transporter" evidence="9">
    <location>
        <begin position="4"/>
        <end position="243"/>
    </location>
</feature>
<comment type="subcellular location">
    <subcellularLocation>
        <location evidence="1">Cell membrane</location>
        <topology evidence="1">Peripheral membrane protein</topology>
    </subcellularLocation>
</comment>
<dbReference type="SMART" id="SM00382">
    <property type="entry name" value="AAA"/>
    <property type="match status" value="1"/>
</dbReference>
<dbReference type="InterPro" id="IPR003439">
    <property type="entry name" value="ABC_transporter-like_ATP-bd"/>
</dbReference>
<dbReference type="Pfam" id="PF00005">
    <property type="entry name" value="ABC_tran"/>
    <property type="match status" value="1"/>
</dbReference>
<evidence type="ECO:0000313" key="11">
    <source>
        <dbReference type="Proteomes" id="UP000295063"/>
    </source>
</evidence>
<evidence type="ECO:0000256" key="5">
    <source>
        <dbReference type="ARBA" id="ARBA00022741"/>
    </source>
</evidence>
<comment type="caution">
    <text evidence="10">The sequence shown here is derived from an EMBL/GenBank/DDBJ whole genome shotgun (WGS) entry which is preliminary data.</text>
</comment>
<reference evidence="10 11" key="1">
    <citation type="submission" date="2019-03" db="EMBL/GenBank/DDBJ databases">
        <title>Genomic Encyclopedia of Type Strains, Phase IV (KMG-IV): sequencing the most valuable type-strain genomes for metagenomic binning, comparative biology and taxonomic classification.</title>
        <authorList>
            <person name="Goeker M."/>
        </authorList>
    </citation>
    <scope>NUCLEOTIDE SEQUENCE [LARGE SCALE GENOMIC DNA]</scope>
    <source>
        <strain evidence="10 11">DSM 15969</strain>
    </source>
</reference>
<dbReference type="PROSITE" id="PS00211">
    <property type="entry name" value="ABC_TRANSPORTER_1"/>
    <property type="match status" value="1"/>
</dbReference>
<keyword evidence="11" id="KW-1185">Reference proteome</keyword>
<dbReference type="RefSeq" id="WP_132082513.1">
    <property type="nucleotide sequence ID" value="NZ_DAMAKO010000009.1"/>
</dbReference>
<gene>
    <name evidence="10" type="ORF">EV210_11270</name>
</gene>
<dbReference type="AlphaFoldDB" id="A0A4R1PVL2"/>
<evidence type="ECO:0000256" key="3">
    <source>
        <dbReference type="ARBA" id="ARBA00022448"/>
    </source>
</evidence>
<dbReference type="OrthoDB" id="197875at2"/>
<dbReference type="SUPFAM" id="SSF52540">
    <property type="entry name" value="P-loop containing nucleoside triphosphate hydrolases"/>
    <property type="match status" value="1"/>
</dbReference>
<comment type="similarity">
    <text evidence="2">Belongs to the ABC transporter superfamily.</text>
</comment>
<dbReference type="PANTHER" id="PTHR43553">
    <property type="entry name" value="HEAVY METAL TRANSPORTER"/>
    <property type="match status" value="1"/>
</dbReference>
<dbReference type="InterPro" id="IPR050095">
    <property type="entry name" value="ECF_ABC_transporter_ATP-bd"/>
</dbReference>
<keyword evidence="3" id="KW-0813">Transport</keyword>
<dbReference type="EMBL" id="SLUI01000012">
    <property type="protein sequence ID" value="TCL35411.1"/>
    <property type="molecule type" value="Genomic_DNA"/>
</dbReference>
<evidence type="ECO:0000259" key="9">
    <source>
        <dbReference type="PROSITE" id="PS50893"/>
    </source>
</evidence>
<dbReference type="InterPro" id="IPR015856">
    <property type="entry name" value="ABC_transpr_CbiO/EcfA_su"/>
</dbReference>
<keyword evidence="5" id="KW-0547">Nucleotide-binding</keyword>
<organism evidence="10 11">
    <name type="scientific">Anaerospora hongkongensis</name>
    <dbReference type="NCBI Taxonomy" id="244830"/>
    <lineage>
        <taxon>Bacteria</taxon>
        <taxon>Bacillati</taxon>
        <taxon>Bacillota</taxon>
        <taxon>Negativicutes</taxon>
        <taxon>Selenomonadales</taxon>
        <taxon>Sporomusaceae</taxon>
        <taxon>Anaerospora</taxon>
    </lineage>
</organism>
<dbReference type="GO" id="GO:0042626">
    <property type="term" value="F:ATPase-coupled transmembrane transporter activity"/>
    <property type="evidence" value="ECO:0007669"/>
    <property type="project" value="TreeGrafter"/>
</dbReference>
<evidence type="ECO:0000313" key="10">
    <source>
        <dbReference type="EMBL" id="TCL35411.1"/>
    </source>
</evidence>
<dbReference type="CDD" id="cd03225">
    <property type="entry name" value="ABC_cobalt_CbiO_domain1"/>
    <property type="match status" value="1"/>
</dbReference>
<dbReference type="GO" id="GO:0005524">
    <property type="term" value="F:ATP binding"/>
    <property type="evidence" value="ECO:0007669"/>
    <property type="project" value="UniProtKB-KW"/>
</dbReference>
<evidence type="ECO:0000256" key="2">
    <source>
        <dbReference type="ARBA" id="ARBA00005417"/>
    </source>
</evidence>
<dbReference type="PANTHER" id="PTHR43553:SF24">
    <property type="entry name" value="ENERGY-COUPLING FACTOR TRANSPORTER ATP-BINDING PROTEIN ECFA1"/>
    <property type="match status" value="1"/>
</dbReference>
<dbReference type="InterPro" id="IPR003593">
    <property type="entry name" value="AAA+_ATPase"/>
</dbReference>
<protein>
    <submittedName>
        <fullName evidence="10">Energy-coupling factor transport system ATP-binding protein</fullName>
    </submittedName>
</protein>
<dbReference type="InterPro" id="IPR027417">
    <property type="entry name" value="P-loop_NTPase"/>
</dbReference>
<keyword evidence="8" id="KW-0472">Membrane</keyword>
<evidence type="ECO:0000256" key="4">
    <source>
        <dbReference type="ARBA" id="ARBA00022475"/>
    </source>
</evidence>
<name>A0A4R1PVL2_9FIRM</name>
<keyword evidence="6 10" id="KW-0067">ATP-binding</keyword>
<evidence type="ECO:0000256" key="1">
    <source>
        <dbReference type="ARBA" id="ARBA00004202"/>
    </source>
</evidence>
<dbReference type="GO" id="GO:0043190">
    <property type="term" value="C:ATP-binding cassette (ABC) transporter complex"/>
    <property type="evidence" value="ECO:0007669"/>
    <property type="project" value="TreeGrafter"/>
</dbReference>
<keyword evidence="7" id="KW-1278">Translocase</keyword>
<dbReference type="Proteomes" id="UP000295063">
    <property type="component" value="Unassembled WGS sequence"/>
</dbReference>
<dbReference type="GO" id="GO:0016887">
    <property type="term" value="F:ATP hydrolysis activity"/>
    <property type="evidence" value="ECO:0007669"/>
    <property type="project" value="InterPro"/>
</dbReference>
<sequence>MTAIVFDHFSYAYSTGAPVLNDIVLTIPAGAFAVVTGPEGAGKTTFCLAVAGAVPQYFGGRMAGSVRVGGIKTTEISMADLAGTVGTVLADYESQLVALTVAEEVAFGLENRGVPRQEIAGRVLQALAMVGLSGKEEQEVAGLSGGQRQRLAVASILVTEPEIIVLDEPASALDPEGTLELYRLLGDLNKNHGKTIVVVEHQLTNILPYATQLIVMENGSIALNGTVTQTLTAMVDCQLYAEAVPTLWKLKFMLEKKAKTQLGDWTSPGEAAAQIRQLLAFEQKGVARSARTA</sequence>
<evidence type="ECO:0000256" key="8">
    <source>
        <dbReference type="ARBA" id="ARBA00023136"/>
    </source>
</evidence>
<accession>A0A4R1PVL2</accession>
<evidence type="ECO:0000256" key="7">
    <source>
        <dbReference type="ARBA" id="ARBA00022967"/>
    </source>
</evidence>
<proteinExistence type="inferred from homology"/>